<name>A0A8K0F106_ANDGO</name>
<feature type="domain" description="Rhodanese" evidence="1">
    <location>
        <begin position="37"/>
        <end position="130"/>
    </location>
</feature>
<dbReference type="PROSITE" id="PS50206">
    <property type="entry name" value="RHODANESE_3"/>
    <property type="match status" value="1"/>
</dbReference>
<dbReference type="Gene3D" id="3.40.250.10">
    <property type="entry name" value="Rhodanese-like domain"/>
    <property type="match status" value="1"/>
</dbReference>
<dbReference type="OrthoDB" id="566238at2759"/>
<evidence type="ECO:0000313" key="3">
    <source>
        <dbReference type="Proteomes" id="UP000799049"/>
    </source>
</evidence>
<dbReference type="InterPro" id="IPR036873">
    <property type="entry name" value="Rhodanese-like_dom_sf"/>
</dbReference>
<gene>
    <name evidence="2" type="ORF">ANDGO_04209</name>
</gene>
<dbReference type="AlphaFoldDB" id="A0A8K0F106"/>
<accession>A0A8K0F106</accession>
<dbReference type="SMART" id="SM00450">
    <property type="entry name" value="RHOD"/>
    <property type="match status" value="1"/>
</dbReference>
<organism evidence="2 3">
    <name type="scientific">Andalucia godoyi</name>
    <name type="common">Flagellate</name>
    <dbReference type="NCBI Taxonomy" id="505711"/>
    <lineage>
        <taxon>Eukaryota</taxon>
        <taxon>Discoba</taxon>
        <taxon>Jakobida</taxon>
        <taxon>Andalucina</taxon>
        <taxon>Andaluciidae</taxon>
        <taxon>Andalucia</taxon>
    </lineage>
</organism>
<dbReference type="EMBL" id="VRVR01000015">
    <property type="protein sequence ID" value="KAF0852811.1"/>
    <property type="molecule type" value="Genomic_DNA"/>
</dbReference>
<reference evidence="2" key="1">
    <citation type="submission" date="2019-09" db="EMBL/GenBank/DDBJ databases">
        <title>The Mitochondrial Proteome of the Jakobid, Andalucia godoyi, a Protist With the Most Gene-Rich and Bacteria-Like Mitochondrial Genome.</title>
        <authorList>
            <person name="Gray M.W."/>
            <person name="Burger G."/>
            <person name="Derelle R."/>
            <person name="Klimes V."/>
            <person name="Leger M."/>
            <person name="Sarrasin M."/>
            <person name="Vlcek C."/>
            <person name="Roger A.J."/>
            <person name="Elias M."/>
            <person name="Lang B.F."/>
        </authorList>
    </citation>
    <scope>NUCLEOTIDE SEQUENCE</scope>
    <source>
        <strain evidence="2">And28</strain>
    </source>
</reference>
<evidence type="ECO:0000313" key="2">
    <source>
        <dbReference type="EMBL" id="KAF0852811.1"/>
    </source>
</evidence>
<proteinExistence type="predicted"/>
<dbReference type="InterPro" id="IPR001763">
    <property type="entry name" value="Rhodanese-like_dom"/>
</dbReference>
<dbReference type="PANTHER" id="PTHR44086">
    <property type="entry name" value="THIOSULFATE SULFURTRANSFERASE RDL2, MITOCHONDRIAL-RELATED"/>
    <property type="match status" value="1"/>
</dbReference>
<evidence type="ECO:0000259" key="1">
    <source>
        <dbReference type="PROSITE" id="PS50206"/>
    </source>
</evidence>
<dbReference type="GO" id="GO:0005739">
    <property type="term" value="C:mitochondrion"/>
    <property type="evidence" value="ECO:0007669"/>
    <property type="project" value="TreeGrafter"/>
</dbReference>
<keyword evidence="3" id="KW-1185">Reference proteome</keyword>
<dbReference type="Pfam" id="PF00581">
    <property type="entry name" value="Rhodanese"/>
    <property type="match status" value="1"/>
</dbReference>
<dbReference type="PANTHER" id="PTHR44086:SF10">
    <property type="entry name" value="THIOSULFATE SULFURTRANSFERASE_RHODANESE-LIKE DOMAIN-CONTAINING PROTEIN 3"/>
    <property type="match status" value="1"/>
</dbReference>
<dbReference type="GO" id="GO:0004792">
    <property type="term" value="F:thiosulfate-cyanide sulfurtransferase activity"/>
    <property type="evidence" value="ECO:0007669"/>
    <property type="project" value="TreeGrafter"/>
</dbReference>
<dbReference type="SUPFAM" id="SSF52821">
    <property type="entry name" value="Rhodanese/Cell cycle control phosphatase"/>
    <property type="match status" value="1"/>
</dbReference>
<dbReference type="Proteomes" id="UP000799049">
    <property type="component" value="Unassembled WGS sequence"/>
</dbReference>
<comment type="caution">
    <text evidence="2">The sequence shown here is derived from an EMBL/GenBank/DDBJ whole genome shotgun (WGS) entry which is preliminary data.</text>
</comment>
<sequence length="130" mass="14199">MLSSTRFLCRCLSAGGLTQELRIVTKNELQNKLSALKEKPFVLVDVRNPDECAATGVIGHAINIPLPVVESLPNSPLKDALAAFGGDKEVIVYCRSGRRSDAAAKIFQQMGFKDVASYKGSALEWFDKQQ</sequence>
<protein>
    <submittedName>
        <fullName evidence="2">Mitochondrial rhodanese domain (RHOD)-containing protein I (Thiosulfate sulfurtransferase)</fullName>
    </submittedName>
</protein>